<protein>
    <submittedName>
        <fullName evidence="1">Uncharacterized protein</fullName>
    </submittedName>
</protein>
<evidence type="ECO:0000313" key="2">
    <source>
        <dbReference type="Proteomes" id="UP000602905"/>
    </source>
</evidence>
<accession>A0A8H7HJS3</accession>
<name>A0A8H7HJS3_9AGAM</name>
<dbReference type="EMBL" id="JACYCD010000369">
    <property type="protein sequence ID" value="KAF8695616.1"/>
    <property type="molecule type" value="Genomic_DNA"/>
</dbReference>
<dbReference type="AlphaFoldDB" id="A0A8H7HJS3"/>
<sequence>MAVVYDPMDEVGSSAAVVFVGRRVEMIYRRLCSLLAVYTRWRNTGLTCGALWSIIPLVDPEVGELRSLSNHLSFRRTPSSGLCFAASSGKHADSRFRVDFPASDLCRYEVINIHETSDAIFSLTEDLELLIRHGAIRFISNSFTGRRIGSLFGSANKQPELLRRSLLYFDHGFPHMIQSLSVLRTESASLEWKSSVFSNRLVVLHINNLSLGDQSDVEPSILALTTANELRELGLISIPSALEEFIPSCTIILSNLESF</sequence>
<comment type="caution">
    <text evidence="1">The sequence shown here is derived from an EMBL/GenBank/DDBJ whole genome shotgun (WGS) entry which is preliminary data.</text>
</comment>
<reference evidence="1" key="1">
    <citation type="submission" date="2020-09" db="EMBL/GenBank/DDBJ databases">
        <title>Comparative genome analyses of four rice-infecting Rhizoctonia solani isolates reveal extensive enrichment of homogalacturonan modification genes.</title>
        <authorList>
            <person name="Lee D.-Y."/>
            <person name="Jeon J."/>
            <person name="Kim K.-T."/>
            <person name="Cheong K."/>
            <person name="Song H."/>
            <person name="Choi G."/>
            <person name="Ko J."/>
            <person name="Opiyo S.O."/>
            <person name="Zuo S."/>
            <person name="Madhav S."/>
            <person name="Lee Y.-H."/>
            <person name="Wang G.-L."/>
        </authorList>
    </citation>
    <scope>NUCLEOTIDE SEQUENCE</scope>
    <source>
        <strain evidence="1">AG1-IA WGL</strain>
    </source>
</reference>
<dbReference type="Proteomes" id="UP000602905">
    <property type="component" value="Unassembled WGS sequence"/>
</dbReference>
<dbReference type="OrthoDB" id="2269034at2759"/>
<proteinExistence type="predicted"/>
<feature type="non-terminal residue" evidence="1">
    <location>
        <position position="1"/>
    </location>
</feature>
<organism evidence="1 2">
    <name type="scientific">Rhizoctonia solani</name>
    <dbReference type="NCBI Taxonomy" id="456999"/>
    <lineage>
        <taxon>Eukaryota</taxon>
        <taxon>Fungi</taxon>
        <taxon>Dikarya</taxon>
        <taxon>Basidiomycota</taxon>
        <taxon>Agaricomycotina</taxon>
        <taxon>Agaricomycetes</taxon>
        <taxon>Cantharellales</taxon>
        <taxon>Ceratobasidiaceae</taxon>
        <taxon>Rhizoctonia</taxon>
    </lineage>
</organism>
<gene>
    <name evidence="1" type="ORF">RHS03_07961</name>
</gene>
<evidence type="ECO:0000313" key="1">
    <source>
        <dbReference type="EMBL" id="KAF8695616.1"/>
    </source>
</evidence>